<evidence type="ECO:0000313" key="1">
    <source>
        <dbReference type="EMBL" id="EFM02292.1"/>
    </source>
</evidence>
<sequence>MPFVRRTDGVCTRKDRQPFSRQMAFADVTKVNVASAKHPFVYAAL</sequence>
<protein>
    <submittedName>
        <fullName evidence="1">Uncharacterized protein</fullName>
    </submittedName>
</protein>
<dbReference type="HOGENOM" id="CLU_3203526_0_0_10"/>
<proteinExistence type="predicted"/>
<dbReference type="Proteomes" id="UP000004394">
    <property type="component" value="Unassembled WGS sequence"/>
</dbReference>
<dbReference type="EMBL" id="AEEI01000026">
    <property type="protein sequence ID" value="EFM02292.1"/>
    <property type="molecule type" value="Genomic_DNA"/>
</dbReference>
<dbReference type="AlphaFoldDB" id="E0NRJ6"/>
<dbReference type="BioCyc" id="PMAR862515-HMP:GMOO-811-MONOMER"/>
<name>E0NRJ6_9BACT</name>
<comment type="caution">
    <text evidence="1">The sequence shown here is derived from an EMBL/GenBank/DDBJ whole genome shotgun (WGS) entry which is preliminary data.</text>
</comment>
<evidence type="ECO:0000313" key="2">
    <source>
        <dbReference type="Proteomes" id="UP000004394"/>
    </source>
</evidence>
<keyword evidence="2" id="KW-1185">Reference proteome</keyword>
<reference evidence="1" key="1">
    <citation type="submission" date="2010-07" db="EMBL/GenBank/DDBJ databases">
        <authorList>
            <person name="Muzny D."/>
            <person name="Qin X."/>
            <person name="Deng J."/>
            <person name="Jiang H."/>
            <person name="Liu Y."/>
            <person name="Qu J."/>
            <person name="Song X.-Z."/>
            <person name="Zhang L."/>
            <person name="Thornton R."/>
            <person name="Coyle M."/>
            <person name="Francisco L."/>
            <person name="Jackson L."/>
            <person name="Javaid M."/>
            <person name="Korchina V."/>
            <person name="Kovar C."/>
            <person name="Mata R."/>
            <person name="Mathew T."/>
            <person name="Ngo R."/>
            <person name="Nguyen L."/>
            <person name="Nguyen N."/>
            <person name="Okwuonu G."/>
            <person name="Ongeri F."/>
            <person name="Pham C."/>
            <person name="Simmons D."/>
            <person name="Wilczek-Boney K."/>
            <person name="Hale W."/>
            <person name="Jakkamsetti A."/>
            <person name="Pham P."/>
            <person name="Ruth R."/>
            <person name="San Lucas F."/>
            <person name="Warren J."/>
            <person name="Zhang J."/>
            <person name="Zhao Z."/>
            <person name="Zhou C."/>
            <person name="Zhu D."/>
            <person name="Lee S."/>
            <person name="Bess C."/>
            <person name="Blankenburg K."/>
            <person name="Forbes L."/>
            <person name="Fu Q."/>
            <person name="Gubbala S."/>
            <person name="Hirani K."/>
            <person name="Jayaseelan J.C."/>
            <person name="Lara F."/>
            <person name="Munidasa M."/>
            <person name="Palculict T."/>
            <person name="Patil S."/>
            <person name="Pu L.-L."/>
            <person name="Saada N."/>
            <person name="Tang L."/>
            <person name="Weissenberger G."/>
            <person name="Zhu Y."/>
            <person name="Hemphill L."/>
            <person name="Shang Y."/>
            <person name="Youmans B."/>
            <person name="Ayvaz T."/>
            <person name="Ross M."/>
            <person name="Santibanez J."/>
            <person name="Aqrawi P."/>
            <person name="Gross S."/>
            <person name="Joshi V."/>
            <person name="Fowler G."/>
            <person name="Nazareth L."/>
            <person name="Reid J."/>
            <person name="Worley K."/>
            <person name="Petrosino J."/>
            <person name="Highlander S."/>
            <person name="Gibbs R."/>
        </authorList>
    </citation>
    <scope>NUCLEOTIDE SEQUENCE [LARGE SCALE GENOMIC DNA]</scope>
    <source>
        <strain evidence="1">DSM 16973</strain>
    </source>
</reference>
<gene>
    <name evidence="1" type="ORF">HMPREF0658_0797</name>
</gene>
<accession>E0NRJ6</accession>
<organism evidence="1 2">
    <name type="scientific">Hoylesella marshii DSM 16973 = JCM 13450</name>
    <dbReference type="NCBI Taxonomy" id="862515"/>
    <lineage>
        <taxon>Bacteria</taxon>
        <taxon>Pseudomonadati</taxon>
        <taxon>Bacteroidota</taxon>
        <taxon>Bacteroidia</taxon>
        <taxon>Bacteroidales</taxon>
        <taxon>Prevotellaceae</taxon>
        <taxon>Hoylesella</taxon>
    </lineage>
</organism>